<gene>
    <name evidence="3" type="ORF">HINF_LOCUS9781</name>
</gene>
<evidence type="ECO:0000313" key="4">
    <source>
        <dbReference type="Proteomes" id="UP001642409"/>
    </source>
</evidence>
<dbReference type="PANTHER" id="PTHR46190:SF1">
    <property type="entry name" value="SI:CH211-201H21.5"/>
    <property type="match status" value="1"/>
</dbReference>
<dbReference type="InterPro" id="IPR036452">
    <property type="entry name" value="Ribo_hydro-like"/>
</dbReference>
<dbReference type="Gene3D" id="3.90.245.10">
    <property type="entry name" value="Ribonucleoside hydrolase-like"/>
    <property type="match status" value="1"/>
</dbReference>
<comment type="caution">
    <text evidence="3">The sequence shown here is derived from an EMBL/GenBank/DDBJ whole genome shotgun (WGS) entry which is preliminary data.</text>
</comment>
<dbReference type="Pfam" id="PF01156">
    <property type="entry name" value="IU_nuc_hydro"/>
    <property type="match status" value="1"/>
</dbReference>
<feature type="domain" description="Inosine/uridine-preferring nucleoside hydrolase" evidence="2">
    <location>
        <begin position="4"/>
        <end position="312"/>
    </location>
</feature>
<dbReference type="InterPro" id="IPR001910">
    <property type="entry name" value="Inosine/uridine_hydrolase_dom"/>
</dbReference>
<evidence type="ECO:0000256" key="1">
    <source>
        <dbReference type="ARBA" id="ARBA00009176"/>
    </source>
</evidence>
<protein>
    <submittedName>
        <fullName evidence="3">Inosine-uridine_nucleoside N-ribohydrolase</fullName>
    </submittedName>
</protein>
<keyword evidence="4" id="KW-1185">Reference proteome</keyword>
<reference evidence="3 4" key="1">
    <citation type="submission" date="2024-07" db="EMBL/GenBank/DDBJ databases">
        <authorList>
            <person name="Akdeniz Z."/>
        </authorList>
    </citation>
    <scope>NUCLEOTIDE SEQUENCE [LARGE SCALE GENOMIC DNA]</scope>
</reference>
<dbReference type="Proteomes" id="UP001642409">
    <property type="component" value="Unassembled WGS sequence"/>
</dbReference>
<evidence type="ECO:0000313" key="3">
    <source>
        <dbReference type="EMBL" id="CAL5987215.1"/>
    </source>
</evidence>
<dbReference type="EMBL" id="CAXDID020000021">
    <property type="protein sequence ID" value="CAL5987215.1"/>
    <property type="molecule type" value="Genomic_DNA"/>
</dbReference>
<organism evidence="3 4">
    <name type="scientific">Hexamita inflata</name>
    <dbReference type="NCBI Taxonomy" id="28002"/>
    <lineage>
        <taxon>Eukaryota</taxon>
        <taxon>Metamonada</taxon>
        <taxon>Diplomonadida</taxon>
        <taxon>Hexamitidae</taxon>
        <taxon>Hexamitinae</taxon>
        <taxon>Hexamita</taxon>
    </lineage>
</organism>
<sequence>MKTWIDTDAGLDDALAILMALKYTEVVGISCSYGNCSRDQVVINVTRILSAHCAQYNTLPPKIYLGAEHSLSKIQKKPTTISEKNEWHGYDGLGDVPNLEQQLNYKIQDIKPSNNLVDDFVSLCQESNITLISIGPLTLANQLQKIAKFNLISMAGCFDVHKELKFKIPQSYDTGNMRCFGMPYTEHNVACDPEAALVLNNQNGSLIADWGLTIRTGLTQAMYQKLTKESKTITGKFYTEISKQYQQTLSKFGYELFLICDSLAVYLAIDNAKYSGIRRNIEVSLNDDETYGQTTCQEQGNTLIVTEIDYNDLIQKITGIWM</sequence>
<proteinExistence type="inferred from homology"/>
<accession>A0ABP1H8C7</accession>
<comment type="similarity">
    <text evidence="1">Belongs to the IUNH family.</text>
</comment>
<name>A0ABP1H8C7_9EUKA</name>
<dbReference type="SUPFAM" id="SSF53590">
    <property type="entry name" value="Nucleoside hydrolase"/>
    <property type="match status" value="1"/>
</dbReference>
<dbReference type="PANTHER" id="PTHR46190">
    <property type="entry name" value="SI:CH211-201H21.5-RELATED"/>
    <property type="match status" value="1"/>
</dbReference>
<dbReference type="InterPro" id="IPR052775">
    <property type="entry name" value="IUN_hydrolase"/>
</dbReference>
<evidence type="ECO:0000259" key="2">
    <source>
        <dbReference type="Pfam" id="PF01156"/>
    </source>
</evidence>